<organism evidence="10 11">
    <name type="scientific">Novispirillum itersonii</name>
    <name type="common">Aquaspirillum itersonii</name>
    <dbReference type="NCBI Taxonomy" id="189"/>
    <lineage>
        <taxon>Bacteria</taxon>
        <taxon>Pseudomonadati</taxon>
        <taxon>Pseudomonadota</taxon>
        <taxon>Alphaproteobacteria</taxon>
        <taxon>Rhodospirillales</taxon>
        <taxon>Novispirillaceae</taxon>
        <taxon>Novispirillum</taxon>
    </lineage>
</organism>
<proteinExistence type="inferred from homology"/>
<dbReference type="PROSITE" id="PS50890">
    <property type="entry name" value="PUA"/>
    <property type="match status" value="1"/>
</dbReference>
<dbReference type="Gene3D" id="3.40.50.150">
    <property type="entry name" value="Vaccinia Virus protein VP39"/>
    <property type="match status" value="1"/>
</dbReference>
<evidence type="ECO:0000256" key="5">
    <source>
        <dbReference type="ARBA" id="ARBA00022679"/>
    </source>
</evidence>
<dbReference type="Proteomes" id="UP000544872">
    <property type="component" value="Unassembled WGS sequence"/>
</dbReference>
<dbReference type="InterPro" id="IPR029063">
    <property type="entry name" value="SAM-dependent_MTases_sf"/>
</dbReference>
<dbReference type="PANTHER" id="PTHR42873">
    <property type="entry name" value="RIBOSOMAL RNA LARGE SUBUNIT METHYLTRANSFERASE"/>
    <property type="match status" value="1"/>
</dbReference>
<dbReference type="InterPro" id="IPR015947">
    <property type="entry name" value="PUA-like_sf"/>
</dbReference>
<evidence type="ECO:0000256" key="7">
    <source>
        <dbReference type="ARBA" id="ARBA00022884"/>
    </source>
</evidence>
<dbReference type="RefSeq" id="WP_184264281.1">
    <property type="nucleotide sequence ID" value="NZ_JACIIX010000011.1"/>
</dbReference>
<keyword evidence="5 10" id="KW-0808">Transferase</keyword>
<dbReference type="EC" id="2.1.1.191" evidence="10"/>
<dbReference type="GO" id="GO:0008168">
    <property type="term" value="F:methyltransferase activity"/>
    <property type="evidence" value="ECO:0007669"/>
    <property type="project" value="UniProtKB-KW"/>
</dbReference>
<dbReference type="InterPro" id="IPR036974">
    <property type="entry name" value="PUA_sf"/>
</dbReference>
<dbReference type="GO" id="GO:0032259">
    <property type="term" value="P:methylation"/>
    <property type="evidence" value="ECO:0007669"/>
    <property type="project" value="UniProtKB-KW"/>
</dbReference>
<dbReference type="Pfam" id="PF10672">
    <property type="entry name" value="Methyltrans_SAM"/>
    <property type="match status" value="1"/>
</dbReference>
<keyword evidence="2" id="KW-0963">Cytoplasm</keyword>
<sequence>MTAPQHPRITIQKGRSSRLRKGHPWLFSNEVDMTPEAKALPRGALVSVIDAGGEALGIATFNPHSLIAARLLTADPAAQIDAGFIANRLRRAVALRDTLFAQPYYRLIHSEADGLPGLIVDRYGDVVSVQFNSAGMDRLRDSVLEALRTVLSPRAIVVRNDSPVRGLEGLETGHEVAEGVIDGPVEIIENGTRFLADVATGQKTGWFFDQRPNRAFIASLAKGRTALDVYSYAGGFGLTTLTQGAKSALLVDRSEEALTLAKQAAALNGFADRLETRCGDGFKVMETLQSEGRRFGVVVADPPAFVKTRKDLATGAKGYRKMARLAAALVENGGFLLCGSCSHHMPAEQFFEEVSHGIGQAGRSGRLLWSHGAGSDHPVHPQLPESAYLKALAFQLD</sequence>
<dbReference type="CDD" id="cd11572">
    <property type="entry name" value="RlmI_M_like"/>
    <property type="match status" value="1"/>
</dbReference>
<protein>
    <submittedName>
        <fullName evidence="10">23S rRNA (Cytosine1962-C5)-methyltransferase</fullName>
        <ecNumber evidence="10">2.1.1.191</ecNumber>
    </submittedName>
</protein>
<evidence type="ECO:0000313" key="10">
    <source>
        <dbReference type="EMBL" id="MBB6211472.1"/>
    </source>
</evidence>
<evidence type="ECO:0000259" key="9">
    <source>
        <dbReference type="SMART" id="SM00359"/>
    </source>
</evidence>
<dbReference type="SUPFAM" id="SSF53335">
    <property type="entry name" value="S-adenosyl-L-methionine-dependent methyltransferases"/>
    <property type="match status" value="1"/>
</dbReference>
<dbReference type="SUPFAM" id="SSF88697">
    <property type="entry name" value="PUA domain-like"/>
    <property type="match status" value="1"/>
</dbReference>
<dbReference type="InterPro" id="IPR019614">
    <property type="entry name" value="SAM-dep_methyl-trfase"/>
</dbReference>
<comment type="similarity">
    <text evidence="8">Belongs to the methyltransferase superfamily. RlmI family.</text>
</comment>
<dbReference type="GO" id="GO:0006364">
    <property type="term" value="P:rRNA processing"/>
    <property type="evidence" value="ECO:0007669"/>
    <property type="project" value="UniProtKB-KW"/>
</dbReference>
<dbReference type="CDD" id="cd02440">
    <property type="entry name" value="AdoMet_MTases"/>
    <property type="match status" value="1"/>
</dbReference>
<dbReference type="Gene3D" id="3.30.750.80">
    <property type="entry name" value="RNA methyltransferase domain (HRMD) like"/>
    <property type="match status" value="1"/>
</dbReference>
<dbReference type="Pfam" id="PF17785">
    <property type="entry name" value="PUA_3"/>
    <property type="match status" value="1"/>
</dbReference>
<dbReference type="Gene3D" id="2.30.130.10">
    <property type="entry name" value="PUA domain"/>
    <property type="match status" value="1"/>
</dbReference>
<dbReference type="EMBL" id="JACIIX010000011">
    <property type="protein sequence ID" value="MBB6211472.1"/>
    <property type="molecule type" value="Genomic_DNA"/>
</dbReference>
<evidence type="ECO:0000256" key="4">
    <source>
        <dbReference type="ARBA" id="ARBA00022603"/>
    </source>
</evidence>
<dbReference type="AlphaFoldDB" id="A0A7X0DPP3"/>
<keyword evidence="4 10" id="KW-0489">Methyltransferase</keyword>
<dbReference type="InterPro" id="IPR002478">
    <property type="entry name" value="PUA"/>
</dbReference>
<comment type="subcellular location">
    <subcellularLocation>
        <location evidence="1">Cytoplasm</location>
    </subcellularLocation>
</comment>
<dbReference type="InterPro" id="IPR041532">
    <property type="entry name" value="RlmI-like_PUA"/>
</dbReference>
<evidence type="ECO:0000256" key="3">
    <source>
        <dbReference type="ARBA" id="ARBA00022552"/>
    </source>
</evidence>
<evidence type="ECO:0000256" key="2">
    <source>
        <dbReference type="ARBA" id="ARBA00022490"/>
    </source>
</evidence>
<gene>
    <name evidence="10" type="ORF">FHS48_002911</name>
</gene>
<evidence type="ECO:0000256" key="6">
    <source>
        <dbReference type="ARBA" id="ARBA00022691"/>
    </source>
</evidence>
<dbReference type="SMART" id="SM00359">
    <property type="entry name" value="PUA"/>
    <property type="match status" value="1"/>
</dbReference>
<keyword evidence="6" id="KW-0949">S-adenosyl-L-methionine</keyword>
<keyword evidence="11" id="KW-1185">Reference proteome</keyword>
<evidence type="ECO:0000256" key="1">
    <source>
        <dbReference type="ARBA" id="ARBA00004496"/>
    </source>
</evidence>
<dbReference type="CDD" id="cd21153">
    <property type="entry name" value="PUA_RlmI"/>
    <property type="match status" value="1"/>
</dbReference>
<reference evidence="10 11" key="1">
    <citation type="submission" date="2020-08" db="EMBL/GenBank/DDBJ databases">
        <title>Genomic Encyclopedia of Type Strains, Phase IV (KMG-IV): sequencing the most valuable type-strain genomes for metagenomic binning, comparative biology and taxonomic classification.</title>
        <authorList>
            <person name="Goeker M."/>
        </authorList>
    </citation>
    <scope>NUCLEOTIDE SEQUENCE [LARGE SCALE GENOMIC DNA]</scope>
    <source>
        <strain evidence="10 11">DSM 11590</strain>
    </source>
</reference>
<name>A0A7X0DPP3_NOVIT</name>
<feature type="domain" description="PUA" evidence="9">
    <location>
        <begin position="7"/>
        <end position="94"/>
    </location>
</feature>
<comment type="caution">
    <text evidence="10">The sequence shown here is derived from an EMBL/GenBank/DDBJ whole genome shotgun (WGS) entry which is preliminary data.</text>
</comment>
<evidence type="ECO:0000313" key="11">
    <source>
        <dbReference type="Proteomes" id="UP000544872"/>
    </source>
</evidence>
<keyword evidence="7" id="KW-0694">RNA-binding</keyword>
<dbReference type="GO" id="GO:0003723">
    <property type="term" value="F:RNA binding"/>
    <property type="evidence" value="ECO:0007669"/>
    <property type="project" value="UniProtKB-KW"/>
</dbReference>
<dbReference type="PANTHER" id="PTHR42873:SF1">
    <property type="entry name" value="S-ADENOSYLMETHIONINE-DEPENDENT METHYLTRANSFERASE DOMAIN-CONTAINING PROTEIN"/>
    <property type="match status" value="1"/>
</dbReference>
<accession>A0A7X0DPP3</accession>
<dbReference type="GO" id="GO:0005737">
    <property type="term" value="C:cytoplasm"/>
    <property type="evidence" value="ECO:0007669"/>
    <property type="project" value="UniProtKB-SubCell"/>
</dbReference>
<evidence type="ECO:0000256" key="8">
    <source>
        <dbReference type="ARBA" id="ARBA00038091"/>
    </source>
</evidence>
<keyword evidence="3" id="KW-0698">rRNA processing</keyword>